<evidence type="ECO:0000313" key="4">
    <source>
        <dbReference type="Proteomes" id="UP001237207"/>
    </source>
</evidence>
<feature type="domain" description="PBP" evidence="1">
    <location>
        <begin position="97"/>
        <end position="282"/>
    </location>
</feature>
<comment type="caution">
    <text evidence="3">The sequence shown here is derived from an EMBL/GenBank/DDBJ whole genome shotgun (WGS) entry which is preliminary data.</text>
</comment>
<dbReference type="NCBIfam" id="TIGR01764">
    <property type="entry name" value="excise"/>
    <property type="match status" value="1"/>
</dbReference>
<evidence type="ECO:0000313" key="3">
    <source>
        <dbReference type="EMBL" id="MDQ0216059.1"/>
    </source>
</evidence>
<dbReference type="Pfam" id="PF12728">
    <property type="entry name" value="HTH_17"/>
    <property type="match status" value="1"/>
</dbReference>
<protein>
    <submittedName>
        <fullName evidence="3">Molybdopterin biosynthesis protein</fullName>
    </submittedName>
</protein>
<name>A0AAJ1T0L3_9BACI</name>
<dbReference type="EMBL" id="JAUSUC010000034">
    <property type="protein sequence ID" value="MDQ0216059.1"/>
    <property type="molecule type" value="Genomic_DNA"/>
</dbReference>
<dbReference type="SUPFAM" id="SSF53850">
    <property type="entry name" value="Periplasmic binding protein-like II"/>
    <property type="match status" value="1"/>
</dbReference>
<accession>A0AAJ1T0L3</accession>
<proteinExistence type="predicted"/>
<dbReference type="Proteomes" id="UP001237207">
    <property type="component" value="Unassembled WGS sequence"/>
</dbReference>
<dbReference type="PANTHER" id="PTHR38431:SF1">
    <property type="entry name" value="BLL2305 PROTEIN"/>
    <property type="match status" value="1"/>
</dbReference>
<dbReference type="Pfam" id="PF12727">
    <property type="entry name" value="PBP_like"/>
    <property type="match status" value="1"/>
</dbReference>
<sequence length="311" mass="34715">MKEESFTTEEISQILKVSKLTVYDLIKKGELAAYKVGRQMRVDAADLEAYKNRTKKGFTKTPANISQPQAPSSYPPLKPGSIIISGQDSSLDLLAKYIEKKTRTTRPLRSYAGSIDGLFSMYKGEVQIASTHLLDGDTLQYNLSYIKKLLISHSFLVIRFISRKAGLYVAKGNPKQLSTWEDLKRPGIVLVNREKGSGARVLLDEQLRISKIPREDVNGYHHEVTSHFAVAGAIAKGEADVGVGIEKPALFAGIDFIPLINEHYDLVVLKNEQMMALIPIILDILQSDEWKKELSVLGYDVSNMGEILYEQ</sequence>
<dbReference type="RefSeq" id="WP_307258055.1">
    <property type="nucleotide sequence ID" value="NZ_JAUSUC010000034.1"/>
</dbReference>
<evidence type="ECO:0000259" key="2">
    <source>
        <dbReference type="Pfam" id="PF12728"/>
    </source>
</evidence>
<organism evidence="3 4">
    <name type="scientific">Oikeobacillus pervagus</name>
    <dbReference type="NCBI Taxonomy" id="1325931"/>
    <lineage>
        <taxon>Bacteria</taxon>
        <taxon>Bacillati</taxon>
        <taxon>Bacillota</taxon>
        <taxon>Bacilli</taxon>
        <taxon>Bacillales</taxon>
        <taxon>Bacillaceae</taxon>
        <taxon>Oikeobacillus</taxon>
    </lineage>
</organism>
<dbReference type="AlphaFoldDB" id="A0AAJ1T0L3"/>
<dbReference type="GO" id="GO:0003677">
    <property type="term" value="F:DNA binding"/>
    <property type="evidence" value="ECO:0007669"/>
    <property type="project" value="InterPro"/>
</dbReference>
<dbReference type="InterPro" id="IPR024370">
    <property type="entry name" value="PBP_domain"/>
</dbReference>
<reference evidence="3" key="1">
    <citation type="submission" date="2023-07" db="EMBL/GenBank/DDBJ databases">
        <title>Genomic Encyclopedia of Type Strains, Phase IV (KMG-IV): sequencing the most valuable type-strain genomes for metagenomic binning, comparative biology and taxonomic classification.</title>
        <authorList>
            <person name="Goeker M."/>
        </authorList>
    </citation>
    <scope>NUCLEOTIDE SEQUENCE</scope>
    <source>
        <strain evidence="3">DSM 23947</strain>
    </source>
</reference>
<dbReference type="InterPro" id="IPR041657">
    <property type="entry name" value="HTH_17"/>
</dbReference>
<keyword evidence="4" id="KW-1185">Reference proteome</keyword>
<dbReference type="Gene3D" id="3.40.190.10">
    <property type="entry name" value="Periplasmic binding protein-like II"/>
    <property type="match status" value="1"/>
</dbReference>
<dbReference type="InterPro" id="IPR010093">
    <property type="entry name" value="SinI_DNA-bd"/>
</dbReference>
<gene>
    <name evidence="3" type="ORF">J2S13_002481</name>
</gene>
<evidence type="ECO:0000259" key="1">
    <source>
        <dbReference type="Pfam" id="PF12727"/>
    </source>
</evidence>
<dbReference type="PANTHER" id="PTHR38431">
    <property type="entry name" value="BLL2305 PROTEIN"/>
    <property type="match status" value="1"/>
</dbReference>
<feature type="domain" description="Helix-turn-helix" evidence="2">
    <location>
        <begin position="6"/>
        <end position="53"/>
    </location>
</feature>